<protein>
    <submittedName>
        <fullName evidence="3">Uncharacterized protein</fullName>
    </submittedName>
</protein>
<dbReference type="EMBL" id="LR796978">
    <property type="protein sequence ID" value="CAB4178893.1"/>
    <property type="molecule type" value="Genomic_DNA"/>
</dbReference>
<organism evidence="3">
    <name type="scientific">uncultured Caudovirales phage</name>
    <dbReference type="NCBI Taxonomy" id="2100421"/>
    <lineage>
        <taxon>Viruses</taxon>
        <taxon>Duplodnaviria</taxon>
        <taxon>Heunggongvirae</taxon>
        <taxon>Uroviricota</taxon>
        <taxon>Caudoviricetes</taxon>
        <taxon>Peduoviridae</taxon>
        <taxon>Maltschvirus</taxon>
        <taxon>Maltschvirus maltsch</taxon>
    </lineage>
</organism>
<evidence type="ECO:0000313" key="5">
    <source>
        <dbReference type="EMBL" id="CAB5229770.1"/>
    </source>
</evidence>
<sequence>MNEKNYSQIDMFGCTEEVLVDKFNRQYNINMYVAGLLSDVQELNLMGKTEEANKLINQVKFYFFEYTDTRNNVPAQKQD</sequence>
<dbReference type="EMBL" id="LR797318">
    <property type="protein sequence ID" value="CAB4202569.1"/>
    <property type="molecule type" value="Genomic_DNA"/>
</dbReference>
<proteinExistence type="predicted"/>
<reference evidence="3" key="1">
    <citation type="submission" date="2020-05" db="EMBL/GenBank/DDBJ databases">
        <authorList>
            <person name="Chiriac C."/>
            <person name="Salcher M."/>
            <person name="Ghai R."/>
            <person name="Kavagutti S V."/>
        </authorList>
    </citation>
    <scope>NUCLEOTIDE SEQUENCE</scope>
</reference>
<gene>
    <name evidence="1" type="ORF">UFOVP1022_18</name>
    <name evidence="2" type="ORF">UFOVP1110_23</name>
    <name evidence="3" type="ORF">UFOVP1378_25</name>
    <name evidence="4" type="ORF">UFOVP1474_4</name>
    <name evidence="5" type="ORF">UFOVP1561_9</name>
</gene>
<accession>A0A6J5S3J5</accession>
<evidence type="ECO:0000313" key="1">
    <source>
        <dbReference type="EMBL" id="CAB4178893.1"/>
    </source>
</evidence>
<evidence type="ECO:0000313" key="4">
    <source>
        <dbReference type="EMBL" id="CAB4215241.1"/>
    </source>
</evidence>
<name>A0A6J5S3J5_9CAUD</name>
<dbReference type="EMBL" id="LR797052">
    <property type="protein sequence ID" value="CAB4183950.1"/>
    <property type="molecule type" value="Genomic_DNA"/>
</dbReference>
<evidence type="ECO:0000313" key="3">
    <source>
        <dbReference type="EMBL" id="CAB4202569.1"/>
    </source>
</evidence>
<evidence type="ECO:0000313" key="2">
    <source>
        <dbReference type="EMBL" id="CAB4183950.1"/>
    </source>
</evidence>
<dbReference type="EMBL" id="LR797424">
    <property type="protein sequence ID" value="CAB4215241.1"/>
    <property type="molecule type" value="Genomic_DNA"/>
</dbReference>
<dbReference type="EMBL" id="LR798406">
    <property type="protein sequence ID" value="CAB5229770.1"/>
    <property type="molecule type" value="Genomic_DNA"/>
</dbReference>